<protein>
    <submittedName>
        <fullName evidence="2">Uncharacterized protein</fullName>
    </submittedName>
</protein>
<dbReference type="Proteomes" id="UP000053647">
    <property type="component" value="Unassembled WGS sequence"/>
</dbReference>
<organism evidence="2 3">
    <name type="scientific">Paxillus involutus ATCC 200175</name>
    <dbReference type="NCBI Taxonomy" id="664439"/>
    <lineage>
        <taxon>Eukaryota</taxon>
        <taxon>Fungi</taxon>
        <taxon>Dikarya</taxon>
        <taxon>Basidiomycota</taxon>
        <taxon>Agaricomycotina</taxon>
        <taxon>Agaricomycetes</taxon>
        <taxon>Agaricomycetidae</taxon>
        <taxon>Boletales</taxon>
        <taxon>Paxilineae</taxon>
        <taxon>Paxillaceae</taxon>
        <taxon>Paxillus</taxon>
    </lineage>
</organism>
<dbReference type="EMBL" id="KN821470">
    <property type="protein sequence ID" value="KIJ04839.1"/>
    <property type="molecule type" value="Genomic_DNA"/>
</dbReference>
<reference evidence="2 3" key="1">
    <citation type="submission" date="2014-06" db="EMBL/GenBank/DDBJ databases">
        <authorList>
            <consortium name="DOE Joint Genome Institute"/>
            <person name="Kuo A."/>
            <person name="Kohler A."/>
            <person name="Nagy L.G."/>
            <person name="Floudas D."/>
            <person name="Copeland A."/>
            <person name="Barry K.W."/>
            <person name="Cichocki N."/>
            <person name="Veneault-Fourrey C."/>
            <person name="LaButti K."/>
            <person name="Lindquist E.A."/>
            <person name="Lipzen A."/>
            <person name="Lundell T."/>
            <person name="Morin E."/>
            <person name="Murat C."/>
            <person name="Sun H."/>
            <person name="Tunlid A."/>
            <person name="Henrissat B."/>
            <person name="Grigoriev I.V."/>
            <person name="Hibbett D.S."/>
            <person name="Martin F."/>
            <person name="Nordberg H.P."/>
            <person name="Cantor M.N."/>
            <person name="Hua S.X."/>
        </authorList>
    </citation>
    <scope>NUCLEOTIDE SEQUENCE [LARGE SCALE GENOMIC DNA]</scope>
    <source>
        <strain evidence="2 3">ATCC 200175</strain>
    </source>
</reference>
<proteinExistence type="predicted"/>
<keyword evidence="3" id="KW-1185">Reference proteome</keyword>
<reference evidence="3" key="2">
    <citation type="submission" date="2015-01" db="EMBL/GenBank/DDBJ databases">
        <title>Evolutionary Origins and Diversification of the Mycorrhizal Mutualists.</title>
        <authorList>
            <consortium name="DOE Joint Genome Institute"/>
            <consortium name="Mycorrhizal Genomics Consortium"/>
            <person name="Kohler A."/>
            <person name="Kuo A."/>
            <person name="Nagy L.G."/>
            <person name="Floudas D."/>
            <person name="Copeland A."/>
            <person name="Barry K.W."/>
            <person name="Cichocki N."/>
            <person name="Veneault-Fourrey C."/>
            <person name="LaButti K."/>
            <person name="Lindquist E.A."/>
            <person name="Lipzen A."/>
            <person name="Lundell T."/>
            <person name="Morin E."/>
            <person name="Murat C."/>
            <person name="Riley R."/>
            <person name="Ohm R."/>
            <person name="Sun H."/>
            <person name="Tunlid A."/>
            <person name="Henrissat B."/>
            <person name="Grigoriev I.V."/>
            <person name="Hibbett D.S."/>
            <person name="Martin F."/>
        </authorList>
    </citation>
    <scope>NUCLEOTIDE SEQUENCE [LARGE SCALE GENOMIC DNA]</scope>
    <source>
        <strain evidence="3">ATCC 200175</strain>
    </source>
</reference>
<evidence type="ECO:0000313" key="3">
    <source>
        <dbReference type="Proteomes" id="UP000053647"/>
    </source>
</evidence>
<feature type="region of interest" description="Disordered" evidence="1">
    <location>
        <begin position="59"/>
        <end position="82"/>
    </location>
</feature>
<dbReference type="HOGENOM" id="CLU_2237412_0_0_1"/>
<name>A0A0C9SLQ6_PAXIN</name>
<accession>A0A0C9SLQ6</accession>
<evidence type="ECO:0000313" key="2">
    <source>
        <dbReference type="EMBL" id="KIJ04839.1"/>
    </source>
</evidence>
<evidence type="ECO:0000256" key="1">
    <source>
        <dbReference type="SAM" id="MobiDB-lite"/>
    </source>
</evidence>
<sequence>MTAPRYLPHSERMMLEMNAYIHGVREKADDANVHAVTGSQIIKAGEEILLLRLARHAKHGAKERRQSGLRENPPSPRKAVDCQWPDFQGEFWQYDQDGDMDTSEF</sequence>
<dbReference type="AlphaFoldDB" id="A0A0C9SLQ6"/>
<gene>
    <name evidence="2" type="ORF">PAXINDRAFT_104003</name>
</gene>
<dbReference type="OrthoDB" id="10542024at2759"/>